<gene>
    <name evidence="1" type="ORF">WICPIJ_001301</name>
</gene>
<sequence>MQALQVSNPALEGYRVLQQLWLIFFNPRYNNFIGPEPKCSGTYGDENRFNVWSAAVAGQAVMDGARIYPQEMGPLVDPTVKALYQYKNHGLKGYSVSNNRDGDIYYDDDAQVQFAFINAYEVTQNKEYLDASRELTLYLLGGWNNDPSAKTKGGILWHRDKPYLSAISNTETALACLRTAKFIPNEKDFFVGSAAKIMDWVLENLLDKEDNLIVDGVGKDQDISQRNGMKWTYNTGTALNAAALLYEHTGDEKWAKVAHDLAAAAVDRNRSIFCRDYGEMERRYYRDPSYFIQLLFEGFADYLLVFGDKAPPQIAEAIKLETARHLLFFRKYLFDPTDGLYFQMFEAYKISPDHHKLYCEEFGDSKGFEANNEERAASGDGPLEQKPLVKTLIGTASAARIWFQAARILPQGA</sequence>
<dbReference type="PANTHER" id="PTHR47791">
    <property type="entry name" value="MEIOTICALLY UP-REGULATED GENE 191 PROTEIN"/>
    <property type="match status" value="1"/>
</dbReference>
<dbReference type="EMBL" id="JAEUBG010000661">
    <property type="protein sequence ID" value="KAH3687717.1"/>
    <property type="molecule type" value="Genomic_DNA"/>
</dbReference>
<dbReference type="Pfam" id="PF03663">
    <property type="entry name" value="Glyco_hydro_76"/>
    <property type="match status" value="1"/>
</dbReference>
<dbReference type="PANTHER" id="PTHR47791:SF3">
    <property type="entry name" value="MEIOTICALLY UP-REGULATED GENE 191 PROTEIN"/>
    <property type="match status" value="1"/>
</dbReference>
<accession>A0A9P8QDT3</accession>
<comment type="caution">
    <text evidence="1">The sequence shown here is derived from an EMBL/GenBank/DDBJ whole genome shotgun (WGS) entry which is preliminary data.</text>
</comment>
<organism evidence="1 2">
    <name type="scientific">Wickerhamomyces pijperi</name>
    <name type="common">Yeast</name>
    <name type="synonym">Pichia pijperi</name>
    <dbReference type="NCBI Taxonomy" id="599730"/>
    <lineage>
        <taxon>Eukaryota</taxon>
        <taxon>Fungi</taxon>
        <taxon>Dikarya</taxon>
        <taxon>Ascomycota</taxon>
        <taxon>Saccharomycotina</taxon>
        <taxon>Saccharomycetes</taxon>
        <taxon>Phaffomycetales</taxon>
        <taxon>Wickerhamomycetaceae</taxon>
        <taxon>Wickerhamomyces</taxon>
    </lineage>
</organism>
<evidence type="ECO:0000313" key="1">
    <source>
        <dbReference type="EMBL" id="KAH3687717.1"/>
    </source>
</evidence>
<dbReference type="Proteomes" id="UP000774326">
    <property type="component" value="Unassembled WGS sequence"/>
</dbReference>
<name>A0A9P8QDT3_WICPI</name>
<dbReference type="InterPro" id="IPR005198">
    <property type="entry name" value="Glyco_hydro_76"/>
</dbReference>
<keyword evidence="2" id="KW-1185">Reference proteome</keyword>
<proteinExistence type="predicted"/>
<reference evidence="1" key="2">
    <citation type="submission" date="2021-01" db="EMBL/GenBank/DDBJ databases">
        <authorList>
            <person name="Schikora-Tamarit M.A."/>
        </authorList>
    </citation>
    <scope>NUCLEOTIDE SEQUENCE</scope>
    <source>
        <strain evidence="1">CBS2887</strain>
    </source>
</reference>
<reference evidence="1" key="1">
    <citation type="journal article" date="2021" name="Open Biol.">
        <title>Shared evolutionary footprints suggest mitochondrial oxidative damage underlies multiple complex I losses in fungi.</title>
        <authorList>
            <person name="Schikora-Tamarit M.A."/>
            <person name="Marcet-Houben M."/>
            <person name="Nosek J."/>
            <person name="Gabaldon T."/>
        </authorList>
    </citation>
    <scope>NUCLEOTIDE SEQUENCE</scope>
    <source>
        <strain evidence="1">CBS2887</strain>
    </source>
</reference>
<protein>
    <recommendedName>
        <fullName evidence="3">Glycoside hydrolase family 76 protein</fullName>
    </recommendedName>
</protein>
<dbReference type="SUPFAM" id="SSF48208">
    <property type="entry name" value="Six-hairpin glycosidases"/>
    <property type="match status" value="1"/>
</dbReference>
<dbReference type="InterPro" id="IPR053169">
    <property type="entry name" value="MUG_Protein"/>
</dbReference>
<dbReference type="AlphaFoldDB" id="A0A9P8QDT3"/>
<dbReference type="OrthoDB" id="9984024at2759"/>
<evidence type="ECO:0008006" key="3">
    <source>
        <dbReference type="Google" id="ProtNLM"/>
    </source>
</evidence>
<dbReference type="InterPro" id="IPR008928">
    <property type="entry name" value="6-hairpin_glycosidase_sf"/>
</dbReference>
<dbReference type="Gene3D" id="1.50.10.20">
    <property type="match status" value="1"/>
</dbReference>
<dbReference type="GO" id="GO:0005975">
    <property type="term" value="P:carbohydrate metabolic process"/>
    <property type="evidence" value="ECO:0007669"/>
    <property type="project" value="InterPro"/>
</dbReference>
<evidence type="ECO:0000313" key="2">
    <source>
        <dbReference type="Proteomes" id="UP000774326"/>
    </source>
</evidence>